<dbReference type="GO" id="GO:0005524">
    <property type="term" value="F:ATP binding"/>
    <property type="evidence" value="ECO:0007669"/>
    <property type="project" value="UniProtKB-KW"/>
</dbReference>
<dbReference type="EMBL" id="MCGO01000015">
    <property type="protein sequence ID" value="ORY46847.1"/>
    <property type="molecule type" value="Genomic_DNA"/>
</dbReference>
<dbReference type="InterPro" id="IPR053034">
    <property type="entry name" value="Glucuronokinase-like"/>
</dbReference>
<dbReference type="PANTHER" id="PTHR38710">
    <property type="entry name" value="WITH PUTATIVE URIDYL PYROPHOSPHORYLASE-RELATED"/>
    <property type="match status" value="1"/>
</dbReference>
<dbReference type="Gene3D" id="3.30.230.120">
    <property type="match status" value="1"/>
</dbReference>
<keyword evidence="4" id="KW-0689">Ribosomal protein</keyword>
<dbReference type="SUPFAM" id="SSF55060">
    <property type="entry name" value="GHMP Kinase, C-terminal domain"/>
    <property type="match status" value="1"/>
</dbReference>
<keyword evidence="2" id="KW-0067">ATP-binding</keyword>
<dbReference type="InterPro" id="IPR036554">
    <property type="entry name" value="GHMP_kinase_C_sf"/>
</dbReference>
<feature type="domain" description="GHMP kinase N-terminal" evidence="3">
    <location>
        <begin position="302"/>
        <end position="390"/>
    </location>
</feature>
<dbReference type="OrthoDB" id="1924968at2759"/>
<dbReference type="GO" id="GO:0005840">
    <property type="term" value="C:ribosome"/>
    <property type="evidence" value="ECO:0007669"/>
    <property type="project" value="UniProtKB-KW"/>
</dbReference>
<evidence type="ECO:0000259" key="3">
    <source>
        <dbReference type="Pfam" id="PF00288"/>
    </source>
</evidence>
<dbReference type="PANTHER" id="PTHR38710:SF1">
    <property type="entry name" value="WITH PUTATIVE URIDYL PYROPHOSPHORYLASE-RELATED"/>
    <property type="match status" value="1"/>
</dbReference>
<evidence type="ECO:0000256" key="2">
    <source>
        <dbReference type="ARBA" id="ARBA00022840"/>
    </source>
</evidence>
<dbReference type="AlphaFoldDB" id="A0A1Y2CIV9"/>
<dbReference type="Proteomes" id="UP000193642">
    <property type="component" value="Unassembled WGS sequence"/>
</dbReference>
<gene>
    <name evidence="4" type="ORF">BCR33DRAFT_110886</name>
</gene>
<name>A0A1Y2CIV9_9FUNG</name>
<sequence>MLIVFQCYSSSASTPIDSLTHLPLFLSIYPLLVVCDASSFAVAQRWTALVKLEVSNVGSCASGASLQRVTESLVAALSHKLNDGNGVLILPTDLSEEIDWDFIERTVSVAKDTTGSSIRVIEDKEETSTLSKQRTRAFFVSGLIRENLYSTLDALQLSSRVSDMDEDAWTQAASFVTGLKTLNVDELHVIHHTHAVSVEALNQSSVPTVASAYARIGLLGNPSDGFYGKTISLLIKNFKATVTLTPNPSPSDQTISIHQTPLLDPFQFASIAQLSASCEKNGYYGVQRLMLAAAKVFGVYCRDLGIHSVEGGVLRGFSVDYETNIPRQVGLAGSSALITAFLRALILYYGLDNHPAFPPHIRANLALQAEKDELDIASGLQDRVIQAYGGLVYMDFNKPHMESHNHGIYTRLPLSHAPPNLWIAYVGVPSDSGKIHNTIRQRFVQGDPVVHAAMEKFAGIAKSGREALERGEWRRVAELMDENFDTRRGLYGDEVVGS</sequence>
<reference evidence="4 5" key="1">
    <citation type="submission" date="2016-07" db="EMBL/GenBank/DDBJ databases">
        <title>Pervasive Adenine N6-methylation of Active Genes in Fungi.</title>
        <authorList>
            <consortium name="DOE Joint Genome Institute"/>
            <person name="Mondo S.J."/>
            <person name="Dannebaum R.O."/>
            <person name="Kuo R.C."/>
            <person name="Labutti K."/>
            <person name="Haridas S."/>
            <person name="Kuo A."/>
            <person name="Salamov A."/>
            <person name="Ahrendt S.R."/>
            <person name="Lipzen A."/>
            <person name="Sullivan W."/>
            <person name="Andreopoulos W.B."/>
            <person name="Clum A."/>
            <person name="Lindquist E."/>
            <person name="Daum C."/>
            <person name="Ramamoorthy G.K."/>
            <person name="Gryganskyi A."/>
            <person name="Culley D."/>
            <person name="Magnuson J.K."/>
            <person name="James T.Y."/>
            <person name="O'Malley M.A."/>
            <person name="Stajich J.E."/>
            <person name="Spatafora J.W."/>
            <person name="Visel A."/>
            <person name="Grigoriev I.V."/>
        </authorList>
    </citation>
    <scope>NUCLEOTIDE SEQUENCE [LARGE SCALE GENOMIC DNA]</scope>
    <source>
        <strain evidence="4 5">JEL800</strain>
    </source>
</reference>
<proteinExistence type="predicted"/>
<evidence type="ECO:0000313" key="4">
    <source>
        <dbReference type="EMBL" id="ORY46847.1"/>
    </source>
</evidence>
<dbReference type="InterPro" id="IPR006204">
    <property type="entry name" value="GHMP_kinase_N_dom"/>
</dbReference>
<organism evidence="4 5">
    <name type="scientific">Rhizoclosmatium globosum</name>
    <dbReference type="NCBI Taxonomy" id="329046"/>
    <lineage>
        <taxon>Eukaryota</taxon>
        <taxon>Fungi</taxon>
        <taxon>Fungi incertae sedis</taxon>
        <taxon>Chytridiomycota</taxon>
        <taxon>Chytridiomycota incertae sedis</taxon>
        <taxon>Chytridiomycetes</taxon>
        <taxon>Chytridiales</taxon>
        <taxon>Chytriomycetaceae</taxon>
        <taxon>Rhizoclosmatium</taxon>
    </lineage>
</organism>
<dbReference type="Pfam" id="PF00288">
    <property type="entry name" value="GHMP_kinases_N"/>
    <property type="match status" value="1"/>
</dbReference>
<keyword evidence="1" id="KW-0547">Nucleotide-binding</keyword>
<protein>
    <submittedName>
        <fullName evidence="4">Ribosomal protein S5 domain 2-like protein</fullName>
    </submittedName>
</protein>
<dbReference type="SUPFAM" id="SSF54211">
    <property type="entry name" value="Ribosomal protein S5 domain 2-like"/>
    <property type="match status" value="1"/>
</dbReference>
<comment type="caution">
    <text evidence="4">The sequence shown here is derived from an EMBL/GenBank/DDBJ whole genome shotgun (WGS) entry which is preliminary data.</text>
</comment>
<dbReference type="InterPro" id="IPR020568">
    <property type="entry name" value="Ribosomal_Su5_D2-typ_SF"/>
</dbReference>
<keyword evidence="4" id="KW-0687">Ribonucleoprotein</keyword>
<accession>A0A1Y2CIV9</accession>
<evidence type="ECO:0000256" key="1">
    <source>
        <dbReference type="ARBA" id="ARBA00022741"/>
    </source>
</evidence>
<keyword evidence="5" id="KW-1185">Reference proteome</keyword>
<evidence type="ECO:0000313" key="5">
    <source>
        <dbReference type="Proteomes" id="UP000193642"/>
    </source>
</evidence>
<dbReference type="STRING" id="329046.A0A1Y2CIV9"/>